<dbReference type="InterPro" id="IPR029044">
    <property type="entry name" value="Nucleotide-diphossugar_trans"/>
</dbReference>
<organism evidence="1">
    <name type="scientific">Alexandrium catenella</name>
    <name type="common">Red tide dinoflagellate</name>
    <name type="synonym">Gonyaulax catenella</name>
    <dbReference type="NCBI Taxonomy" id="2925"/>
    <lineage>
        <taxon>Eukaryota</taxon>
        <taxon>Sar</taxon>
        <taxon>Alveolata</taxon>
        <taxon>Dinophyceae</taxon>
        <taxon>Gonyaulacales</taxon>
        <taxon>Pyrocystaceae</taxon>
        <taxon>Alexandrium</taxon>
    </lineage>
</organism>
<accession>A0A7S1WFT8</accession>
<sequence>MPPHLLRRFAGGNVTEENWDRQLYDQSFMVTKIAFWRSEEVRSWLNAMDRSVALHATTVPTLALLLFAGERGVYRFQEWSYLCSGALGVSLRSLVPSASLAGLLPERAEWAGDLQELKADPRYKHEAAWLYRNIMTPVNTGEYWCFRILKYVR</sequence>
<dbReference type="Gene3D" id="3.90.550.10">
    <property type="entry name" value="Spore Coat Polysaccharide Biosynthesis Protein SpsA, Chain A"/>
    <property type="match status" value="1"/>
</dbReference>
<proteinExistence type="predicted"/>
<evidence type="ECO:0000313" key="1">
    <source>
        <dbReference type="EMBL" id="CAD9165631.1"/>
    </source>
</evidence>
<gene>
    <name evidence="1" type="ORF">ACAT0790_LOCUS42399</name>
</gene>
<protein>
    <submittedName>
        <fullName evidence="1">Uncharacterized protein</fullName>
    </submittedName>
</protein>
<dbReference type="EMBL" id="HBGE01070774">
    <property type="protein sequence ID" value="CAD9165631.1"/>
    <property type="molecule type" value="Transcribed_RNA"/>
</dbReference>
<dbReference type="AlphaFoldDB" id="A0A7S1WFT8"/>
<reference evidence="1" key="1">
    <citation type="submission" date="2021-01" db="EMBL/GenBank/DDBJ databases">
        <authorList>
            <person name="Corre E."/>
            <person name="Pelletier E."/>
            <person name="Niang G."/>
            <person name="Scheremetjew M."/>
            <person name="Finn R."/>
            <person name="Kale V."/>
            <person name="Holt S."/>
            <person name="Cochrane G."/>
            <person name="Meng A."/>
            <person name="Brown T."/>
            <person name="Cohen L."/>
        </authorList>
    </citation>
    <scope>NUCLEOTIDE SEQUENCE</scope>
    <source>
        <strain evidence="1">OF101</strain>
    </source>
</reference>
<name>A0A7S1WFT8_ALECA</name>